<evidence type="ECO:0000313" key="8">
    <source>
        <dbReference type="EMBL" id="MBL4938136.1"/>
    </source>
</evidence>
<keyword evidence="3" id="KW-0133">Cell shape</keyword>
<feature type="domain" description="BioF2-like acetyltransferase" evidence="7">
    <location>
        <begin position="179"/>
        <end position="283"/>
    </location>
</feature>
<evidence type="ECO:0000256" key="2">
    <source>
        <dbReference type="ARBA" id="ARBA00022679"/>
    </source>
</evidence>
<protein>
    <submittedName>
        <fullName evidence="8">Peptidoglycan bridge formation glycyltransferase FemA/FemB family protein</fullName>
    </submittedName>
</protein>
<comment type="caution">
    <text evidence="8">The sequence shown here is derived from an EMBL/GenBank/DDBJ whole genome shotgun (WGS) entry which is preliminary data.</text>
</comment>
<organism evidence="8 9">
    <name type="scientific">Clostridium rhizosphaerae</name>
    <dbReference type="NCBI Taxonomy" id="2803861"/>
    <lineage>
        <taxon>Bacteria</taxon>
        <taxon>Bacillati</taxon>
        <taxon>Bacillota</taxon>
        <taxon>Clostridia</taxon>
        <taxon>Eubacteriales</taxon>
        <taxon>Clostridiaceae</taxon>
        <taxon>Clostridium</taxon>
    </lineage>
</organism>
<evidence type="ECO:0000256" key="5">
    <source>
        <dbReference type="ARBA" id="ARBA00023315"/>
    </source>
</evidence>
<keyword evidence="6" id="KW-0961">Cell wall biogenesis/degradation</keyword>
<dbReference type="PANTHER" id="PTHR36174:SF1">
    <property type="entry name" value="LIPID II:GLYCINE GLYCYLTRANSFERASE"/>
    <property type="match status" value="1"/>
</dbReference>
<dbReference type="PANTHER" id="PTHR36174">
    <property type="entry name" value="LIPID II:GLYCINE GLYCYLTRANSFERASE"/>
    <property type="match status" value="1"/>
</dbReference>
<reference evidence="8 9" key="1">
    <citation type="submission" date="2021-01" db="EMBL/GenBank/DDBJ databases">
        <title>Genome public.</title>
        <authorList>
            <person name="Liu C."/>
            <person name="Sun Q."/>
        </authorList>
    </citation>
    <scope>NUCLEOTIDE SEQUENCE [LARGE SCALE GENOMIC DNA]</scope>
    <source>
        <strain evidence="8 9">YIM B02515</strain>
    </source>
</reference>
<comment type="similarity">
    <text evidence="1">Belongs to the FemABX family.</text>
</comment>
<sequence>MVEVLSTKSDKWNEYLKCFKPSEIDIYFTKEYHRLHEENGDGKALCFVYREDSSIAMYPFIMNEIKGYALTVEYYDIESVYGYSGPISNSKEEKFLSNFENAFLEYCNKNNIVAEFIRFHPLINNFSIFKKNIEVIHNRKTVYLDVEKDINSIWEQDITSKNRNMIRKAEKNGLNVIVNKEYRAFRNIYKLTMDKVSADSYYYFNEGYFNYIKNYDNFTLMNVMYKDIVIASSIFMIYGEYFHYHLAGSLKEYLNLAPNNLLLWEAIKIAHSLDAKLMHFGGGLSNSESDNLFKFKSSFSNKLADYYIGKRIHNKSIYKFLIDEWEQKNNRKASILLQYKMRI</sequence>
<keyword evidence="2" id="KW-0808">Transferase</keyword>
<dbReference type="InterPro" id="IPR038740">
    <property type="entry name" value="BioF2-like_GNAT_dom"/>
</dbReference>
<dbReference type="InterPro" id="IPR050644">
    <property type="entry name" value="PG_Glycine_Bridge_Synth"/>
</dbReference>
<evidence type="ECO:0000256" key="1">
    <source>
        <dbReference type="ARBA" id="ARBA00009943"/>
    </source>
</evidence>
<evidence type="ECO:0000256" key="3">
    <source>
        <dbReference type="ARBA" id="ARBA00022960"/>
    </source>
</evidence>
<name>A0ABS1THP3_9CLOT</name>
<evidence type="ECO:0000256" key="4">
    <source>
        <dbReference type="ARBA" id="ARBA00022984"/>
    </source>
</evidence>
<dbReference type="EMBL" id="JAESWC010000018">
    <property type="protein sequence ID" value="MBL4938136.1"/>
    <property type="molecule type" value="Genomic_DNA"/>
</dbReference>
<evidence type="ECO:0000256" key="6">
    <source>
        <dbReference type="ARBA" id="ARBA00023316"/>
    </source>
</evidence>
<dbReference type="RefSeq" id="WP_202750863.1">
    <property type="nucleotide sequence ID" value="NZ_JAESWC010000018.1"/>
</dbReference>
<evidence type="ECO:0000313" key="9">
    <source>
        <dbReference type="Proteomes" id="UP000632377"/>
    </source>
</evidence>
<dbReference type="SUPFAM" id="SSF55729">
    <property type="entry name" value="Acyl-CoA N-acyltransferases (Nat)"/>
    <property type="match status" value="1"/>
</dbReference>
<dbReference type="PROSITE" id="PS51191">
    <property type="entry name" value="FEMABX"/>
    <property type="match status" value="1"/>
</dbReference>
<dbReference type="Proteomes" id="UP000632377">
    <property type="component" value="Unassembled WGS sequence"/>
</dbReference>
<accession>A0ABS1THP3</accession>
<keyword evidence="5" id="KW-0012">Acyltransferase</keyword>
<dbReference type="InterPro" id="IPR003447">
    <property type="entry name" value="FEMABX"/>
</dbReference>
<dbReference type="InterPro" id="IPR016181">
    <property type="entry name" value="Acyl_CoA_acyltransferase"/>
</dbReference>
<gene>
    <name evidence="8" type="ORF">JK636_20695</name>
</gene>
<keyword evidence="4" id="KW-0573">Peptidoglycan synthesis</keyword>
<evidence type="ECO:0000259" key="7">
    <source>
        <dbReference type="Pfam" id="PF13480"/>
    </source>
</evidence>
<keyword evidence="9" id="KW-1185">Reference proteome</keyword>
<proteinExistence type="inferred from homology"/>
<dbReference type="Pfam" id="PF13480">
    <property type="entry name" value="Acetyltransf_6"/>
    <property type="match status" value="1"/>
</dbReference>
<dbReference type="Gene3D" id="3.40.630.30">
    <property type="match status" value="1"/>
</dbReference>